<comment type="caution">
    <text evidence="7">The sequence shown here is derived from an EMBL/GenBank/DDBJ whole genome shotgun (WGS) entry which is preliminary data.</text>
</comment>
<evidence type="ECO:0000256" key="3">
    <source>
        <dbReference type="ARBA" id="ARBA00022989"/>
    </source>
</evidence>
<dbReference type="InterPro" id="IPR012340">
    <property type="entry name" value="NA-bd_OB-fold"/>
</dbReference>
<gene>
    <name evidence="7" type="ORF">DX908_00070</name>
</gene>
<proteinExistence type="predicted"/>
<protein>
    <submittedName>
        <fullName evidence="7">NfeD family protein</fullName>
    </submittedName>
</protein>
<dbReference type="PANTHER" id="PTHR33507">
    <property type="entry name" value="INNER MEMBRANE PROTEIN YBBJ"/>
    <property type="match status" value="1"/>
</dbReference>
<dbReference type="InterPro" id="IPR052165">
    <property type="entry name" value="Membrane_assoc_protease"/>
</dbReference>
<reference evidence="7 8" key="1">
    <citation type="submission" date="2018-08" db="EMBL/GenBank/DDBJ databases">
        <title>Parvularcula sp. SM1705, isolated from surface water of the South Sea China.</title>
        <authorList>
            <person name="Sun L."/>
        </authorList>
    </citation>
    <scope>NUCLEOTIDE SEQUENCE [LARGE SCALE GENOMIC DNA]</scope>
    <source>
        <strain evidence="7 8">SM1705</strain>
    </source>
</reference>
<dbReference type="InParanoid" id="A0A371RED6"/>
<evidence type="ECO:0000256" key="1">
    <source>
        <dbReference type="ARBA" id="ARBA00004141"/>
    </source>
</evidence>
<keyword evidence="2 5" id="KW-0812">Transmembrane</keyword>
<feature type="transmembrane region" description="Helical" evidence="5">
    <location>
        <begin position="54"/>
        <end position="72"/>
    </location>
</feature>
<name>A0A371RED6_9PROT</name>
<dbReference type="OrthoDB" id="9810336at2"/>
<evidence type="ECO:0000313" key="8">
    <source>
        <dbReference type="Proteomes" id="UP000264589"/>
    </source>
</evidence>
<evidence type="ECO:0000256" key="5">
    <source>
        <dbReference type="SAM" id="Phobius"/>
    </source>
</evidence>
<accession>A0A371RED6</accession>
<dbReference type="Gene3D" id="2.40.50.140">
    <property type="entry name" value="Nucleic acid-binding proteins"/>
    <property type="match status" value="1"/>
</dbReference>
<evidence type="ECO:0000259" key="6">
    <source>
        <dbReference type="Pfam" id="PF01957"/>
    </source>
</evidence>
<dbReference type="EMBL" id="QUQO01000001">
    <property type="protein sequence ID" value="RFB03814.1"/>
    <property type="molecule type" value="Genomic_DNA"/>
</dbReference>
<keyword evidence="4 5" id="KW-0472">Membrane</keyword>
<dbReference type="AlphaFoldDB" id="A0A371RED6"/>
<dbReference type="GO" id="GO:0005886">
    <property type="term" value="C:plasma membrane"/>
    <property type="evidence" value="ECO:0007669"/>
    <property type="project" value="TreeGrafter"/>
</dbReference>
<organism evidence="7 8">
    <name type="scientific">Parvularcula marina</name>
    <dbReference type="NCBI Taxonomy" id="2292771"/>
    <lineage>
        <taxon>Bacteria</taxon>
        <taxon>Pseudomonadati</taxon>
        <taxon>Pseudomonadota</taxon>
        <taxon>Alphaproteobacteria</taxon>
        <taxon>Parvularculales</taxon>
        <taxon>Parvularculaceae</taxon>
        <taxon>Parvularcula</taxon>
    </lineage>
</organism>
<comment type="subcellular location">
    <subcellularLocation>
        <location evidence="1">Membrane</location>
        <topology evidence="1">Multi-pass membrane protein</topology>
    </subcellularLocation>
</comment>
<evidence type="ECO:0000256" key="4">
    <source>
        <dbReference type="ARBA" id="ARBA00023136"/>
    </source>
</evidence>
<dbReference type="Proteomes" id="UP000264589">
    <property type="component" value="Unassembled WGS sequence"/>
</dbReference>
<evidence type="ECO:0000313" key="7">
    <source>
        <dbReference type="EMBL" id="RFB03814.1"/>
    </source>
</evidence>
<dbReference type="Pfam" id="PF01957">
    <property type="entry name" value="NfeD"/>
    <property type="match status" value="1"/>
</dbReference>
<dbReference type="FunCoup" id="A0A371RED6">
    <property type="interactions" value="19"/>
</dbReference>
<keyword evidence="3 5" id="KW-1133">Transmembrane helix</keyword>
<dbReference type="PANTHER" id="PTHR33507:SF3">
    <property type="entry name" value="INNER MEMBRANE PROTEIN YBBJ"/>
    <property type="match status" value="1"/>
</dbReference>
<feature type="domain" description="NfeD-like C-terminal" evidence="6">
    <location>
        <begin position="98"/>
        <end position="153"/>
    </location>
</feature>
<keyword evidence="8" id="KW-1185">Reference proteome</keyword>
<feature type="transmembrane region" description="Helical" evidence="5">
    <location>
        <begin position="12"/>
        <end position="34"/>
    </location>
</feature>
<dbReference type="RefSeq" id="WP_116390442.1">
    <property type="nucleotide sequence ID" value="NZ_QUQO01000001.1"/>
</dbReference>
<evidence type="ECO:0000256" key="2">
    <source>
        <dbReference type="ARBA" id="ARBA00022692"/>
    </source>
</evidence>
<dbReference type="InterPro" id="IPR002810">
    <property type="entry name" value="NfeD-like_C"/>
</dbReference>
<sequence>MIEFLTDMPFWAWFLIAGGLLVLELLTGTTFLLWPAIAAAIVGLITTVQLDGQWVTQWLLFAGLTVGLGVLGRPYAERWIRNTPTDKPGLNDFSSSRVGRRGVSATAFVGGQGRISLGDTEWSARLETGHGELAVGQSVEVTATDGTVMIVRPLGQA</sequence>